<dbReference type="Proteomes" id="UP000664859">
    <property type="component" value="Unassembled WGS sequence"/>
</dbReference>
<evidence type="ECO:0000256" key="3">
    <source>
        <dbReference type="PROSITE-ProRule" id="PRU00333"/>
    </source>
</evidence>
<evidence type="ECO:0000256" key="2">
    <source>
        <dbReference type="ARBA" id="ARBA00022679"/>
    </source>
</evidence>
<evidence type="ECO:0000313" key="5">
    <source>
        <dbReference type="EMBL" id="KAG5179319.1"/>
    </source>
</evidence>
<dbReference type="Pfam" id="PF02574">
    <property type="entry name" value="S-methyl_trans"/>
    <property type="match status" value="1"/>
</dbReference>
<evidence type="ECO:0000313" key="6">
    <source>
        <dbReference type="Proteomes" id="UP000664859"/>
    </source>
</evidence>
<feature type="binding site" evidence="3">
    <location>
        <position position="245"/>
    </location>
    <ligand>
        <name>Zn(2+)</name>
        <dbReference type="ChEBI" id="CHEBI:29105"/>
    </ligand>
</feature>
<dbReference type="AlphaFoldDB" id="A0A836CB81"/>
<keyword evidence="3" id="KW-0862">Zinc</keyword>
<keyword evidence="6" id="KW-1185">Reference proteome</keyword>
<dbReference type="EMBL" id="JAFCMP010000479">
    <property type="protein sequence ID" value="KAG5179319.1"/>
    <property type="molecule type" value="Genomic_DNA"/>
</dbReference>
<keyword evidence="3" id="KW-0479">Metal-binding</keyword>
<feature type="binding site" evidence="3">
    <location>
        <position position="319"/>
    </location>
    <ligand>
        <name>Zn(2+)</name>
        <dbReference type="ChEBI" id="CHEBI:29105"/>
    </ligand>
</feature>
<dbReference type="GO" id="GO:0046872">
    <property type="term" value="F:metal ion binding"/>
    <property type="evidence" value="ECO:0007669"/>
    <property type="project" value="UniProtKB-KW"/>
</dbReference>
<dbReference type="OrthoDB" id="261426at2759"/>
<organism evidence="5 6">
    <name type="scientific">Tribonema minus</name>
    <dbReference type="NCBI Taxonomy" id="303371"/>
    <lineage>
        <taxon>Eukaryota</taxon>
        <taxon>Sar</taxon>
        <taxon>Stramenopiles</taxon>
        <taxon>Ochrophyta</taxon>
        <taxon>PX clade</taxon>
        <taxon>Xanthophyceae</taxon>
        <taxon>Tribonematales</taxon>
        <taxon>Tribonemataceae</taxon>
        <taxon>Tribonema</taxon>
    </lineage>
</organism>
<evidence type="ECO:0000259" key="4">
    <source>
        <dbReference type="PROSITE" id="PS50970"/>
    </source>
</evidence>
<sequence length="339" mass="36337">MFSTSTTTTSSTTPLYRSCVADILANETFLCDAGLETALVYGDKIALPCFASFTMLKTEAGAKRVESFYRDFCVVAKAHGRNMYLDTVTWRASKDWGDKLGYSAKDLDDVARASVDMIVRLRDEYASDDTKMITSGAMGPRGDGYVVGATMTQEEAKEYHMQQVRTLASTALDLITVYTMTYAEEAAGLALAAAEVNMPIVISFTVETDGKLPSGATLREAIEAVDAACDSLGPGKRPIGYGINCAHPVHFATTLEAAAEAGEPWLHRLHALRANASKKSHAELEKCTTLDCGDDVDLATRYKALLPKLPGHFSVLGGCCGTNAQLAKAIAEVCLACEP</sequence>
<comment type="cofactor">
    <cofactor evidence="3">
        <name>Zn(2+)</name>
        <dbReference type="ChEBI" id="CHEBI:29105"/>
    </cofactor>
</comment>
<comment type="caution">
    <text evidence="5">The sequence shown here is derived from an EMBL/GenBank/DDBJ whole genome shotgun (WGS) entry which is preliminary data.</text>
</comment>
<evidence type="ECO:0000256" key="1">
    <source>
        <dbReference type="ARBA" id="ARBA00022603"/>
    </source>
</evidence>
<dbReference type="GO" id="GO:0008168">
    <property type="term" value="F:methyltransferase activity"/>
    <property type="evidence" value="ECO:0007669"/>
    <property type="project" value="UniProtKB-UniRule"/>
</dbReference>
<keyword evidence="2 3" id="KW-0808">Transferase</keyword>
<dbReference type="SUPFAM" id="SSF82282">
    <property type="entry name" value="Homocysteine S-methyltransferase"/>
    <property type="match status" value="1"/>
</dbReference>
<dbReference type="PANTHER" id="PTHR11103">
    <property type="entry name" value="SLR1189 PROTEIN"/>
    <property type="match status" value="1"/>
</dbReference>
<feature type="domain" description="Hcy-binding" evidence="4">
    <location>
        <begin position="17"/>
        <end position="334"/>
    </location>
</feature>
<keyword evidence="1 3" id="KW-0489">Methyltransferase</keyword>
<reference evidence="5" key="1">
    <citation type="submission" date="2021-02" db="EMBL/GenBank/DDBJ databases">
        <title>First Annotated Genome of the Yellow-green Alga Tribonema minus.</title>
        <authorList>
            <person name="Mahan K.M."/>
        </authorList>
    </citation>
    <scope>NUCLEOTIDE SEQUENCE</scope>
    <source>
        <strain evidence="5">UTEX B ZZ1240</strain>
    </source>
</reference>
<dbReference type="InterPro" id="IPR003726">
    <property type="entry name" value="HCY_dom"/>
</dbReference>
<protein>
    <submittedName>
        <fullName evidence="5">Putative homocysteine S-methyltransferase</fullName>
    </submittedName>
</protein>
<dbReference type="PANTHER" id="PTHR11103:SF18">
    <property type="entry name" value="SLR1189 PROTEIN"/>
    <property type="match status" value="1"/>
</dbReference>
<proteinExistence type="predicted"/>
<feature type="binding site" evidence="3">
    <location>
        <position position="320"/>
    </location>
    <ligand>
        <name>Zn(2+)</name>
        <dbReference type="ChEBI" id="CHEBI:29105"/>
    </ligand>
</feature>
<dbReference type="GO" id="GO:0032259">
    <property type="term" value="P:methylation"/>
    <property type="evidence" value="ECO:0007669"/>
    <property type="project" value="UniProtKB-KW"/>
</dbReference>
<name>A0A836CB81_9STRA</name>
<gene>
    <name evidence="5" type="ORF">JKP88DRAFT_224359</name>
</gene>
<accession>A0A836CB81</accession>
<dbReference type="Gene3D" id="3.20.20.330">
    <property type="entry name" value="Homocysteine-binding-like domain"/>
    <property type="match status" value="1"/>
</dbReference>
<dbReference type="InterPro" id="IPR036589">
    <property type="entry name" value="HCY_dom_sf"/>
</dbReference>
<dbReference type="PROSITE" id="PS50970">
    <property type="entry name" value="HCY"/>
    <property type="match status" value="1"/>
</dbReference>